<organism evidence="1 2">
    <name type="scientific">Corchorus capsularis</name>
    <name type="common">Jute</name>
    <dbReference type="NCBI Taxonomy" id="210143"/>
    <lineage>
        <taxon>Eukaryota</taxon>
        <taxon>Viridiplantae</taxon>
        <taxon>Streptophyta</taxon>
        <taxon>Embryophyta</taxon>
        <taxon>Tracheophyta</taxon>
        <taxon>Spermatophyta</taxon>
        <taxon>Magnoliopsida</taxon>
        <taxon>eudicotyledons</taxon>
        <taxon>Gunneridae</taxon>
        <taxon>Pentapetalae</taxon>
        <taxon>rosids</taxon>
        <taxon>malvids</taxon>
        <taxon>Malvales</taxon>
        <taxon>Malvaceae</taxon>
        <taxon>Grewioideae</taxon>
        <taxon>Apeibeae</taxon>
        <taxon>Corchorus</taxon>
    </lineage>
</organism>
<accession>A0A1R3JT73</accession>
<evidence type="ECO:0000313" key="1">
    <source>
        <dbReference type="EMBL" id="OMO98089.1"/>
    </source>
</evidence>
<dbReference type="AlphaFoldDB" id="A0A1R3JT73"/>
<reference evidence="1 2" key="1">
    <citation type="submission" date="2013-09" db="EMBL/GenBank/DDBJ databases">
        <title>Corchorus capsularis genome sequencing.</title>
        <authorList>
            <person name="Alam M."/>
            <person name="Haque M.S."/>
            <person name="Islam M.S."/>
            <person name="Emdad E.M."/>
            <person name="Islam M.M."/>
            <person name="Ahmed B."/>
            <person name="Halim A."/>
            <person name="Hossen Q.M.M."/>
            <person name="Hossain M.Z."/>
            <person name="Ahmed R."/>
            <person name="Khan M.M."/>
            <person name="Islam R."/>
            <person name="Rashid M.M."/>
            <person name="Khan S.A."/>
            <person name="Rahman M.S."/>
            <person name="Alam M."/>
        </authorList>
    </citation>
    <scope>NUCLEOTIDE SEQUENCE [LARGE SCALE GENOMIC DNA]</scope>
    <source>
        <strain evidence="2">cv. CVL-1</strain>
        <tissue evidence="1">Whole seedling</tissue>
    </source>
</reference>
<dbReference type="Proteomes" id="UP000188268">
    <property type="component" value="Unassembled WGS sequence"/>
</dbReference>
<evidence type="ECO:0000313" key="2">
    <source>
        <dbReference type="Proteomes" id="UP000188268"/>
    </source>
</evidence>
<gene>
    <name evidence="1" type="ORF">CCACVL1_04343</name>
</gene>
<proteinExistence type="predicted"/>
<protein>
    <submittedName>
        <fullName evidence="1">Uncharacterized protein</fullName>
    </submittedName>
</protein>
<comment type="caution">
    <text evidence="1">The sequence shown here is derived from an EMBL/GenBank/DDBJ whole genome shotgun (WGS) entry which is preliminary data.</text>
</comment>
<dbReference type="Gramene" id="OMO98089">
    <property type="protein sequence ID" value="OMO98089"/>
    <property type="gene ID" value="CCACVL1_04343"/>
</dbReference>
<name>A0A1R3JT73_COCAP</name>
<keyword evidence="2" id="KW-1185">Reference proteome</keyword>
<sequence length="26" mass="2921">MAPRRSTEEVTNLTISVQTETIAPLY</sequence>
<dbReference type="EMBL" id="AWWV01007143">
    <property type="protein sequence ID" value="OMO98089.1"/>
    <property type="molecule type" value="Genomic_DNA"/>
</dbReference>